<sequence length="59" mass="5992">MLVVAVHLGRLGLVLGVDGGRVALGGLRGSARLDGLRVGGELGVVQLRVHRCGTSALFS</sequence>
<dbReference type="AlphaFoldDB" id="A0AA87UX40"/>
<reference evidence="1 2" key="1">
    <citation type="submission" date="2019-07" db="EMBL/GenBank/DDBJ databases">
        <title>Whole genome shotgun sequence of Agrococcus baldri NBRC 103055.</title>
        <authorList>
            <person name="Hosoyama A."/>
            <person name="Uohara A."/>
            <person name="Ohji S."/>
            <person name="Ichikawa N."/>
        </authorList>
    </citation>
    <scope>NUCLEOTIDE SEQUENCE [LARGE SCALE GENOMIC DNA]</scope>
    <source>
        <strain evidence="1 2">NBRC 103055</strain>
    </source>
</reference>
<organism evidence="1 2">
    <name type="scientific">Agrococcus baldri</name>
    <dbReference type="NCBI Taxonomy" id="153730"/>
    <lineage>
        <taxon>Bacteria</taxon>
        <taxon>Bacillati</taxon>
        <taxon>Actinomycetota</taxon>
        <taxon>Actinomycetes</taxon>
        <taxon>Micrococcales</taxon>
        <taxon>Microbacteriaceae</taxon>
        <taxon>Agrococcus</taxon>
    </lineage>
</organism>
<dbReference type="EMBL" id="BJUU01000006">
    <property type="protein sequence ID" value="GEK79982.1"/>
    <property type="molecule type" value="Genomic_DNA"/>
</dbReference>
<gene>
    <name evidence="1" type="ORF">ABA31_13330</name>
</gene>
<comment type="caution">
    <text evidence="1">The sequence shown here is derived from an EMBL/GenBank/DDBJ whole genome shotgun (WGS) entry which is preliminary data.</text>
</comment>
<protein>
    <submittedName>
        <fullName evidence="1">Uncharacterized protein</fullName>
    </submittedName>
</protein>
<keyword evidence="2" id="KW-1185">Reference proteome</keyword>
<dbReference type="Proteomes" id="UP000321749">
    <property type="component" value="Unassembled WGS sequence"/>
</dbReference>
<accession>A0AA87UX40</accession>
<name>A0AA87UX40_9MICO</name>
<evidence type="ECO:0000313" key="2">
    <source>
        <dbReference type="Proteomes" id="UP000321749"/>
    </source>
</evidence>
<evidence type="ECO:0000313" key="1">
    <source>
        <dbReference type="EMBL" id="GEK79982.1"/>
    </source>
</evidence>
<proteinExistence type="predicted"/>